<dbReference type="InterPro" id="IPR029035">
    <property type="entry name" value="DHS-like_NAD/FAD-binding_dom"/>
</dbReference>
<comment type="caution">
    <text evidence="7">The sequence shown here is derived from an EMBL/GenBank/DDBJ whole genome shotgun (WGS) entry which is preliminary data.</text>
</comment>
<keyword evidence="8" id="KW-1185">Reference proteome</keyword>
<feature type="region of interest" description="Disordered" evidence="5">
    <location>
        <begin position="434"/>
        <end position="455"/>
    </location>
</feature>
<gene>
    <name evidence="7" type="primary">SRT1</name>
    <name evidence="7" type="ORF">AK812_SmicGene40148</name>
</gene>
<reference evidence="7 8" key="1">
    <citation type="submission" date="2016-02" db="EMBL/GenBank/DDBJ databases">
        <title>Genome analysis of coral dinoflagellate symbionts highlights evolutionary adaptations to a symbiotic lifestyle.</title>
        <authorList>
            <person name="Aranda M."/>
            <person name="Li Y."/>
            <person name="Liew Y.J."/>
            <person name="Baumgarten S."/>
            <person name="Simakov O."/>
            <person name="Wilson M."/>
            <person name="Piel J."/>
            <person name="Ashoor H."/>
            <person name="Bougouffa S."/>
            <person name="Bajic V.B."/>
            <person name="Ryu T."/>
            <person name="Ravasi T."/>
            <person name="Bayer T."/>
            <person name="Micklem G."/>
            <person name="Kim H."/>
            <person name="Bhak J."/>
            <person name="Lajeunesse T.C."/>
            <person name="Voolstra C.R."/>
        </authorList>
    </citation>
    <scope>NUCLEOTIDE SEQUENCE [LARGE SCALE GENOMIC DNA]</scope>
    <source>
        <strain evidence="7 8">CCMP2467</strain>
    </source>
</reference>
<dbReference type="Proteomes" id="UP000186817">
    <property type="component" value="Unassembled WGS sequence"/>
</dbReference>
<dbReference type="GO" id="GO:0017136">
    <property type="term" value="F:histone deacetylase activity, NAD-dependent"/>
    <property type="evidence" value="ECO:0007669"/>
    <property type="project" value="TreeGrafter"/>
</dbReference>
<evidence type="ECO:0000256" key="5">
    <source>
        <dbReference type="SAM" id="MobiDB-lite"/>
    </source>
</evidence>
<dbReference type="Gene3D" id="3.40.50.1220">
    <property type="entry name" value="TPP-binding domain"/>
    <property type="match status" value="1"/>
</dbReference>
<dbReference type="PANTHER" id="PTHR11085">
    <property type="entry name" value="NAD-DEPENDENT PROTEIN DEACYLASE SIRTUIN-5, MITOCHONDRIAL-RELATED"/>
    <property type="match status" value="1"/>
</dbReference>
<evidence type="ECO:0000313" key="7">
    <source>
        <dbReference type="EMBL" id="OLP79539.1"/>
    </source>
</evidence>
<keyword evidence="6" id="KW-0732">Signal</keyword>
<dbReference type="EMBL" id="LSRX01001471">
    <property type="protein sequence ID" value="OLP79539.1"/>
    <property type="molecule type" value="Genomic_DNA"/>
</dbReference>
<dbReference type="OrthoDB" id="424302at2759"/>
<feature type="non-terminal residue" evidence="7">
    <location>
        <position position="974"/>
    </location>
</feature>
<dbReference type="GO" id="GO:0046872">
    <property type="term" value="F:metal ion binding"/>
    <property type="evidence" value="ECO:0007669"/>
    <property type="project" value="UniProtKB-KW"/>
</dbReference>
<feature type="signal peptide" evidence="6">
    <location>
        <begin position="1"/>
        <end position="22"/>
    </location>
</feature>
<keyword evidence="3" id="KW-0862">Zinc</keyword>
<name>A0A1Q9C9C9_SYMMI</name>
<dbReference type="AlphaFoldDB" id="A0A1Q9C9C9"/>
<dbReference type="InterPro" id="IPR050134">
    <property type="entry name" value="NAD-dep_sirtuin_deacylases"/>
</dbReference>
<comment type="cofactor">
    <cofactor evidence="1">
        <name>Zn(2+)</name>
        <dbReference type="ChEBI" id="CHEBI:29105"/>
    </cofactor>
</comment>
<feature type="chain" id="PRO_5012796640" evidence="6">
    <location>
        <begin position="23"/>
        <end position="974"/>
    </location>
</feature>
<dbReference type="PANTHER" id="PTHR11085:SF1">
    <property type="entry name" value="NAD-DEPENDENT PROTEIN DEACETYLASE SIRTUIN-7"/>
    <property type="match status" value="1"/>
</dbReference>
<accession>A0A1Q9C9C9</accession>
<evidence type="ECO:0000256" key="3">
    <source>
        <dbReference type="ARBA" id="ARBA00022833"/>
    </source>
</evidence>
<evidence type="ECO:0000256" key="6">
    <source>
        <dbReference type="SAM" id="SignalP"/>
    </source>
</evidence>
<evidence type="ECO:0000256" key="4">
    <source>
        <dbReference type="ARBA" id="ARBA00038170"/>
    </source>
</evidence>
<evidence type="ECO:0000256" key="2">
    <source>
        <dbReference type="ARBA" id="ARBA00022723"/>
    </source>
</evidence>
<proteinExistence type="inferred from homology"/>
<comment type="similarity">
    <text evidence="4">Belongs to the sirtuin family. Class IV subfamily.</text>
</comment>
<dbReference type="SUPFAM" id="SSF52467">
    <property type="entry name" value="DHS-like NAD/FAD-binding domain"/>
    <property type="match status" value="1"/>
</dbReference>
<protein>
    <submittedName>
        <fullName evidence="7">NAD-dependent protein deacetylase SRT1</fullName>
    </submittedName>
</protein>
<dbReference type="GO" id="GO:0070403">
    <property type="term" value="F:NAD+ binding"/>
    <property type="evidence" value="ECO:0007669"/>
    <property type="project" value="TreeGrafter"/>
</dbReference>
<feature type="region of interest" description="Disordered" evidence="5">
    <location>
        <begin position="94"/>
        <end position="118"/>
    </location>
</feature>
<evidence type="ECO:0000256" key="1">
    <source>
        <dbReference type="ARBA" id="ARBA00001947"/>
    </source>
</evidence>
<organism evidence="7 8">
    <name type="scientific">Symbiodinium microadriaticum</name>
    <name type="common">Dinoflagellate</name>
    <name type="synonym">Zooxanthella microadriatica</name>
    <dbReference type="NCBI Taxonomy" id="2951"/>
    <lineage>
        <taxon>Eukaryota</taxon>
        <taxon>Sar</taxon>
        <taxon>Alveolata</taxon>
        <taxon>Dinophyceae</taxon>
        <taxon>Suessiales</taxon>
        <taxon>Symbiodiniaceae</taxon>
        <taxon>Symbiodinium</taxon>
    </lineage>
</organism>
<evidence type="ECO:0000313" key="8">
    <source>
        <dbReference type="Proteomes" id="UP000186817"/>
    </source>
</evidence>
<keyword evidence="2" id="KW-0479">Metal-binding</keyword>
<dbReference type="GO" id="GO:0005634">
    <property type="term" value="C:nucleus"/>
    <property type="evidence" value="ECO:0007669"/>
    <property type="project" value="TreeGrafter"/>
</dbReference>
<sequence>MCTSRWTGHFLAMGLMDLSVWCYECESYVDHEVSCVFNRIRSTPTIDLALHFGHWTRLHQRTLAMARHRRLIRTGQSPYAVGCLDDIDNTAGSGAAGDRAPTGARMAGTSVGKSPPPADWIHLTAEAQRRGYATSTAFCVACGRGEIREILAAAKVASFPPPPKTRQEDRRKREFQNRIAGVIQAHAAARAKSASLDRRSQMPTEVLGPLVARMQRLKFGGADEEEPEPEVGSILDADPQSAHGFLGDPNWPLPRLASACNEEARPGYKTMKAHEYLDEPAVLKAKVKLLADLIARSRNCVAYTGAGISTASGIKDYATKASSSSSSSSAKSPWLAEPSYAHHVLVALWKSGNLKHWVQQNHDGLPQKAGFPQKERSKFQFVGQDTRQHFLLVYLTRSLRAIDMFQQQQPERRSELLSQVFWLVSRSSQRQRVRHAAAGAEEQGGEPCEVDDEQRQHQQRRNILKQESVVTQVCRRVFRKAQRDNAAPNFEKSGQVGKHVERIWNALLEGNSAEIATGVFTGAEQTLGVVTGLVLVSIQHLEYGPLAILDWEERFAWEYFNRLPCVFLKVEQTYSLLDVDANRRKVSWSSQRPHVISSIHPGLKDDLVRLPQVQAFLREQDLQEHVSCLALQVWPPVAYLLAMGRMSFFGIGGMLRNLPRGSPAELRAAWREACRFHAGDAGGDQEDNRGGVLQNPHSLRVWASHIRAWAVHVLHGRANNQNQDPDEQRFLLETCVQIFEHEADNLEAHHGASPWMEGFGRFGFQRRYKMVQLLRLVLLVRDIRTATKTKEVLISALRAVFPPEALEYLQSMIADVDEAGNGIVPSKAVLYNMRFVVDLSLMLHMRTVLRANFMQELSDDDIMWYSNAPAVYLLADSSPQGGKNLLNSEYSMVLAKDILELARIAVDIRETLQALSRDDLQEHELKNFLEEHDALLEAGLVHEFVALQHAVFMETGSRNPEGPGNIDLEFEEDG</sequence>